<name>A0ABD5YZ37_9EURY</name>
<evidence type="ECO:0000256" key="4">
    <source>
        <dbReference type="SAM" id="MobiDB-lite"/>
    </source>
</evidence>
<feature type="region of interest" description="Disordered" evidence="4">
    <location>
        <begin position="1"/>
        <end position="21"/>
    </location>
</feature>
<dbReference type="Pfam" id="PF00149">
    <property type="entry name" value="Metallophos"/>
    <property type="match status" value="1"/>
</dbReference>
<dbReference type="InterPro" id="IPR041796">
    <property type="entry name" value="Mre11_N"/>
</dbReference>
<dbReference type="Proteomes" id="UP001596447">
    <property type="component" value="Unassembled WGS sequence"/>
</dbReference>
<dbReference type="Gene3D" id="3.60.21.10">
    <property type="match status" value="1"/>
</dbReference>
<dbReference type="EMBL" id="JBHTAR010000002">
    <property type="protein sequence ID" value="MFC7197993.1"/>
    <property type="molecule type" value="Genomic_DNA"/>
</dbReference>
<sequence>MDYDTAESEGGRASEQHTGDWDEGARSMKFAHMADIHLGHRQYGLKQREDDMASSFRATLKLALQSDPDAILLPGDLFDSRDLRPKVLEEAENALELVPDDVPVLVSRGNHDENLTPRDVTWLNFLHRRDQIVLLETALRGEGEAATFRPYDPDKDTGHAGFYDVETDAGTVRVYGLQWRGARTDTALTQVARGIKKTNADNGDPDYTVLLGHFGIEDEVPSLGGNVTHAELREVRDVVDYLALGHIHKQYSSSDWIFNPGSPEAHNTQEAHEDWNHGYYEVTLSPASEGYDGPGRLAHSVNHHHSRRRPYFRPPAFDVTPYDTHGELFEAFRDHVTNHESNLDSVLQQEEFLKGGDQRRPLVDLRFEGTLQFDRSEFSTDELADLVEDAYDALYVQTNTSRVTSAEIEELLKGLDDDEVFIDGRLQTEALEQRVFETIANESRFSERAEDVATILSDAHRMAKTNEDPKDITELVTQRRRELFADEAENVMIDIDDDPFDDEAVEATDDAGTEASEPIGDGAGTGGGEDE</sequence>
<comment type="caution">
    <text evidence="6">The sequence shown here is derived from an EMBL/GenBank/DDBJ whole genome shotgun (WGS) entry which is preliminary data.</text>
</comment>
<keyword evidence="3 6" id="KW-0269">Exonuclease</keyword>
<feature type="compositionally biased region" description="Gly residues" evidence="4">
    <location>
        <begin position="521"/>
        <end position="531"/>
    </location>
</feature>
<keyword evidence="2" id="KW-0378">Hydrolase</keyword>
<evidence type="ECO:0000259" key="5">
    <source>
        <dbReference type="Pfam" id="PF00149"/>
    </source>
</evidence>
<feature type="compositionally biased region" description="Acidic residues" evidence="4">
    <location>
        <begin position="490"/>
        <end position="512"/>
    </location>
</feature>
<dbReference type="AlphaFoldDB" id="A0ABD5YZ37"/>
<accession>A0ABD5YZ37</accession>
<dbReference type="InterPro" id="IPR004843">
    <property type="entry name" value="Calcineurin-like_PHP"/>
</dbReference>
<keyword evidence="1" id="KW-0540">Nuclease</keyword>
<feature type="compositionally biased region" description="Basic and acidic residues" evidence="4">
    <location>
        <begin position="9"/>
        <end position="21"/>
    </location>
</feature>
<dbReference type="GO" id="GO:0004527">
    <property type="term" value="F:exonuclease activity"/>
    <property type="evidence" value="ECO:0007669"/>
    <property type="project" value="UniProtKB-KW"/>
</dbReference>
<evidence type="ECO:0000256" key="2">
    <source>
        <dbReference type="ARBA" id="ARBA00022801"/>
    </source>
</evidence>
<evidence type="ECO:0000313" key="6">
    <source>
        <dbReference type="EMBL" id="MFC7197993.1"/>
    </source>
</evidence>
<feature type="region of interest" description="Disordered" evidence="4">
    <location>
        <begin position="490"/>
        <end position="531"/>
    </location>
</feature>
<protein>
    <submittedName>
        <fullName evidence="6">Exonuclease SbcCD subunit D</fullName>
    </submittedName>
</protein>
<dbReference type="CDD" id="cd00840">
    <property type="entry name" value="MPP_Mre11_N"/>
    <property type="match status" value="1"/>
</dbReference>
<dbReference type="RefSeq" id="WP_382267665.1">
    <property type="nucleotide sequence ID" value="NZ_JBHTAR010000002.1"/>
</dbReference>
<organism evidence="6 7">
    <name type="scientific">Halospeciosus flavus</name>
    <dbReference type="NCBI Taxonomy" id="3032283"/>
    <lineage>
        <taxon>Archaea</taxon>
        <taxon>Methanobacteriati</taxon>
        <taxon>Methanobacteriota</taxon>
        <taxon>Stenosarchaea group</taxon>
        <taxon>Halobacteria</taxon>
        <taxon>Halobacteriales</taxon>
        <taxon>Halobacteriaceae</taxon>
        <taxon>Halospeciosus</taxon>
    </lineage>
</organism>
<dbReference type="PANTHER" id="PTHR30337:SF0">
    <property type="entry name" value="NUCLEASE SBCCD SUBUNIT D"/>
    <property type="match status" value="1"/>
</dbReference>
<evidence type="ECO:0000256" key="1">
    <source>
        <dbReference type="ARBA" id="ARBA00022722"/>
    </source>
</evidence>
<feature type="domain" description="Calcineurin-like phosphoesterase" evidence="5">
    <location>
        <begin position="28"/>
        <end position="249"/>
    </location>
</feature>
<evidence type="ECO:0000256" key="3">
    <source>
        <dbReference type="ARBA" id="ARBA00022839"/>
    </source>
</evidence>
<proteinExistence type="predicted"/>
<keyword evidence="7" id="KW-1185">Reference proteome</keyword>
<dbReference type="InterPro" id="IPR050535">
    <property type="entry name" value="DNA_Repair-Maintenance_Comp"/>
</dbReference>
<dbReference type="SUPFAM" id="SSF56300">
    <property type="entry name" value="Metallo-dependent phosphatases"/>
    <property type="match status" value="1"/>
</dbReference>
<gene>
    <name evidence="6" type="ORF">ACFQJ9_00475</name>
</gene>
<evidence type="ECO:0000313" key="7">
    <source>
        <dbReference type="Proteomes" id="UP001596447"/>
    </source>
</evidence>
<dbReference type="InterPro" id="IPR029052">
    <property type="entry name" value="Metallo-depent_PP-like"/>
</dbReference>
<reference evidence="6 7" key="1">
    <citation type="journal article" date="2019" name="Int. J. Syst. Evol. Microbiol.">
        <title>The Global Catalogue of Microorganisms (GCM) 10K type strain sequencing project: providing services to taxonomists for standard genome sequencing and annotation.</title>
        <authorList>
            <consortium name="The Broad Institute Genomics Platform"/>
            <consortium name="The Broad Institute Genome Sequencing Center for Infectious Disease"/>
            <person name="Wu L."/>
            <person name="Ma J."/>
        </authorList>
    </citation>
    <scope>NUCLEOTIDE SEQUENCE [LARGE SCALE GENOMIC DNA]</scope>
    <source>
        <strain evidence="6 7">XZGYJ-43</strain>
    </source>
</reference>
<dbReference type="PANTHER" id="PTHR30337">
    <property type="entry name" value="COMPONENT OF ATP-DEPENDENT DSDNA EXONUCLEASE"/>
    <property type="match status" value="1"/>
</dbReference>